<dbReference type="PANTHER" id="PTHR11394">
    <property type="entry name" value="TASTE RECEPTOR TYPE 2"/>
    <property type="match status" value="1"/>
</dbReference>
<evidence type="ECO:0000256" key="9">
    <source>
        <dbReference type="ARBA" id="ARBA00023170"/>
    </source>
</evidence>
<dbReference type="FunFam" id="1.20.1070.10:FF:000042">
    <property type="entry name" value="Taste receptor type 2 member 7"/>
    <property type="match status" value="1"/>
</dbReference>
<dbReference type="Ensembl" id="ENSMMST00000035027.1">
    <property type="protein sequence ID" value="ENSMMSP00000031875.1"/>
    <property type="gene ID" value="ENSMMSG00000023642.1"/>
</dbReference>
<reference evidence="16" key="2">
    <citation type="submission" date="2025-09" db="UniProtKB">
        <authorList>
            <consortium name="Ensembl"/>
        </authorList>
    </citation>
    <scope>IDENTIFICATION</scope>
</reference>
<evidence type="ECO:0000256" key="11">
    <source>
        <dbReference type="ARBA" id="ARBA00023224"/>
    </source>
</evidence>
<evidence type="ECO:0000256" key="3">
    <source>
        <dbReference type="ARBA" id="ARBA00022480"/>
    </source>
</evidence>
<dbReference type="SUPFAM" id="SSF81321">
    <property type="entry name" value="Family A G protein-coupled receptor-like"/>
    <property type="match status" value="1"/>
</dbReference>
<evidence type="ECO:0000256" key="12">
    <source>
        <dbReference type="ARBA" id="ARBA00024847"/>
    </source>
</evidence>
<sequence length="307" mass="34737">IPGTMEAIYMLLITGEFMIGIWGNGFIVLVNCSGWLKKRAVSLTDVIPLGVTTSRICLLGVIYMDGFIMVLFPDTYRHGEMINILDIFWTTCNHSTVWFTSCLSIFYLLKIASVSHPVFLWLKIERAVHWSLLGSLAISVLISLIQATLANSDSDFLKIANHKRNVTKLFHVSKIQYFDPLTLFNLLAIIPFTVSLISFFFLIMSLWRHSKQMKSSITGSRDSSTEAHVGTMKTVTSFLFFLFVYYLACLMATFSYLMKERKSAMMPGEIIAILYPLGHSLFLIVGNNKLRLASVRMLRCGKTACMM</sequence>
<evidence type="ECO:0000256" key="13">
    <source>
        <dbReference type="RuleBase" id="RU004423"/>
    </source>
</evidence>
<evidence type="ECO:0000256" key="4">
    <source>
        <dbReference type="ARBA" id="ARBA00022606"/>
    </source>
</evidence>
<keyword evidence="6 15" id="KW-1133">Transmembrane helix</keyword>
<evidence type="ECO:0000313" key="16">
    <source>
        <dbReference type="Ensembl" id="ENSMMSP00000031875.1"/>
    </source>
</evidence>
<evidence type="ECO:0000256" key="2">
    <source>
        <dbReference type="ARBA" id="ARBA00007376"/>
    </source>
</evidence>
<gene>
    <name evidence="16" type="primary">TAS2R8</name>
</gene>
<dbReference type="AlphaFoldDB" id="A0A8C6G0U8"/>
<evidence type="ECO:0000256" key="6">
    <source>
        <dbReference type="ARBA" id="ARBA00022989"/>
    </source>
</evidence>
<dbReference type="GO" id="GO:0016020">
    <property type="term" value="C:membrane"/>
    <property type="evidence" value="ECO:0007669"/>
    <property type="project" value="UniProtKB-SubCell"/>
</dbReference>
<dbReference type="Pfam" id="PF05296">
    <property type="entry name" value="TAS2R"/>
    <property type="match status" value="1"/>
</dbReference>
<feature type="transmembrane region" description="Helical" evidence="15">
    <location>
        <begin position="183"/>
        <end position="207"/>
    </location>
</feature>
<organism evidence="16 17">
    <name type="scientific">Moschus moschiferus</name>
    <name type="common">Siberian musk deer</name>
    <name type="synonym">Moschus sibiricus</name>
    <dbReference type="NCBI Taxonomy" id="68415"/>
    <lineage>
        <taxon>Eukaryota</taxon>
        <taxon>Metazoa</taxon>
        <taxon>Chordata</taxon>
        <taxon>Craniata</taxon>
        <taxon>Vertebrata</taxon>
        <taxon>Euteleostomi</taxon>
        <taxon>Mammalia</taxon>
        <taxon>Eutheria</taxon>
        <taxon>Laurasiatheria</taxon>
        <taxon>Artiodactyla</taxon>
        <taxon>Ruminantia</taxon>
        <taxon>Pecora</taxon>
        <taxon>Moschidae</taxon>
        <taxon>Moschus</taxon>
    </lineage>
</organism>
<evidence type="ECO:0000256" key="14">
    <source>
        <dbReference type="RuleBase" id="RU004424"/>
    </source>
</evidence>
<evidence type="ECO:0000256" key="1">
    <source>
        <dbReference type="ARBA" id="ARBA00004141"/>
    </source>
</evidence>
<evidence type="ECO:0000256" key="8">
    <source>
        <dbReference type="ARBA" id="ARBA00023136"/>
    </source>
</evidence>
<feature type="transmembrane region" description="Helical" evidence="15">
    <location>
        <begin position="130"/>
        <end position="149"/>
    </location>
</feature>
<keyword evidence="9 14" id="KW-0675">Receptor</keyword>
<keyword evidence="17" id="KW-1185">Reference proteome</keyword>
<dbReference type="Proteomes" id="UP000694544">
    <property type="component" value="Unplaced"/>
</dbReference>
<accession>A0A8C6G0U8</accession>
<name>A0A8C6G0U8_MOSMO</name>
<dbReference type="GeneTree" id="ENSGT01150000286975"/>
<feature type="transmembrane region" description="Helical" evidence="15">
    <location>
        <begin position="56"/>
        <end position="75"/>
    </location>
</feature>
<protein>
    <recommendedName>
        <fullName evidence="14">Taste receptor type 2</fullName>
    </recommendedName>
</protein>
<evidence type="ECO:0000256" key="10">
    <source>
        <dbReference type="ARBA" id="ARBA00023180"/>
    </source>
</evidence>
<evidence type="ECO:0000256" key="7">
    <source>
        <dbReference type="ARBA" id="ARBA00023040"/>
    </source>
</evidence>
<dbReference type="PANTHER" id="PTHR11394:SF31">
    <property type="entry name" value="TASTE RECEPTOR TYPE 2 MEMBER 8"/>
    <property type="match status" value="1"/>
</dbReference>
<proteinExistence type="inferred from homology"/>
<evidence type="ECO:0000256" key="15">
    <source>
        <dbReference type="SAM" id="Phobius"/>
    </source>
</evidence>
<feature type="transmembrane region" description="Helical" evidence="15">
    <location>
        <begin position="17"/>
        <end position="36"/>
    </location>
</feature>
<comment type="function">
    <text evidence="12">Receptor that may play a role in the perception of bitterness and is gustducin-linked. May play a role in sensing the chemical composition of the gastrointestinal content. The activity of this receptor may stimulate alpha gustducin, mediate PLC-beta-2 activation and lead to the gating of TRPM5.</text>
</comment>
<evidence type="ECO:0000256" key="5">
    <source>
        <dbReference type="ARBA" id="ARBA00022692"/>
    </source>
</evidence>
<keyword evidence="4 14" id="KW-0716">Sensory transduction</keyword>
<evidence type="ECO:0000313" key="17">
    <source>
        <dbReference type="Proteomes" id="UP000694544"/>
    </source>
</evidence>
<dbReference type="GO" id="GO:0004930">
    <property type="term" value="F:G protein-coupled receptor activity"/>
    <property type="evidence" value="ECO:0007669"/>
    <property type="project" value="UniProtKB-KW"/>
</dbReference>
<comment type="subcellular location">
    <subcellularLocation>
        <location evidence="1 14">Membrane</location>
        <topology evidence="1 14">Multi-pass membrane protein</topology>
    </subcellularLocation>
</comment>
<reference evidence="16" key="1">
    <citation type="submission" date="2025-08" db="UniProtKB">
        <authorList>
            <consortium name="Ensembl"/>
        </authorList>
    </citation>
    <scope>IDENTIFICATION</scope>
</reference>
<comment type="similarity">
    <text evidence="2 13">Belongs to the G-protein coupled receptor T2R family.</text>
</comment>
<keyword evidence="11 14" id="KW-0807">Transducer</keyword>
<keyword evidence="10" id="KW-0325">Glycoprotein</keyword>
<dbReference type="InterPro" id="IPR007960">
    <property type="entry name" value="TAS2R"/>
</dbReference>
<keyword evidence="8 14" id="KW-0472">Membrane</keyword>
<keyword evidence="3 14" id="KW-0919">Taste</keyword>
<keyword evidence="5 14" id="KW-0812">Transmembrane</keyword>
<feature type="transmembrane region" description="Helical" evidence="15">
    <location>
        <begin position="87"/>
        <end position="109"/>
    </location>
</feature>
<dbReference type="Gene3D" id="1.20.1070.10">
    <property type="entry name" value="Rhodopsin 7-helix transmembrane proteins"/>
    <property type="match status" value="1"/>
</dbReference>
<feature type="transmembrane region" description="Helical" evidence="15">
    <location>
        <begin position="238"/>
        <end position="258"/>
    </location>
</feature>
<dbReference type="GO" id="GO:0033038">
    <property type="term" value="F:bitter taste receptor activity"/>
    <property type="evidence" value="ECO:0007669"/>
    <property type="project" value="Ensembl"/>
</dbReference>
<keyword evidence="7 14" id="KW-0297">G-protein coupled receptor</keyword>
<feature type="transmembrane region" description="Helical" evidence="15">
    <location>
        <begin position="270"/>
        <end position="290"/>
    </location>
</feature>